<protein>
    <recommendedName>
        <fullName evidence="4">Secreted protein</fullName>
    </recommendedName>
</protein>
<accession>A0A6A3GNT7</accession>
<proteinExistence type="predicted"/>
<evidence type="ECO:0008006" key="4">
    <source>
        <dbReference type="Google" id="ProtNLM"/>
    </source>
</evidence>
<feature type="chain" id="PRO_5025417125" description="Secreted protein" evidence="1">
    <location>
        <begin position="23"/>
        <end position="118"/>
    </location>
</feature>
<name>A0A6A3GNT7_9STRA</name>
<dbReference type="Proteomes" id="UP000435112">
    <property type="component" value="Unassembled WGS sequence"/>
</dbReference>
<reference evidence="2 3" key="1">
    <citation type="submission" date="2018-09" db="EMBL/GenBank/DDBJ databases">
        <title>Genomic investigation of the strawberry pathogen Phytophthora fragariae indicates pathogenicity is determined by transcriptional variation in three key races.</title>
        <authorList>
            <person name="Adams T.M."/>
            <person name="Armitage A.D."/>
            <person name="Sobczyk M.K."/>
            <person name="Bates H.J."/>
            <person name="Dunwell J.M."/>
            <person name="Nellist C.F."/>
            <person name="Harrison R.J."/>
        </authorList>
    </citation>
    <scope>NUCLEOTIDE SEQUENCE [LARGE SCALE GENOMIC DNA]</scope>
    <source>
        <strain evidence="2 3">SCRP324</strain>
    </source>
</reference>
<keyword evidence="1" id="KW-0732">Signal</keyword>
<comment type="caution">
    <text evidence="2">The sequence shown here is derived from an EMBL/GenBank/DDBJ whole genome shotgun (WGS) entry which is preliminary data.</text>
</comment>
<evidence type="ECO:0000313" key="2">
    <source>
        <dbReference type="EMBL" id="KAE8958096.1"/>
    </source>
</evidence>
<gene>
    <name evidence="2" type="ORF">PR002_g30976</name>
</gene>
<dbReference type="AlphaFoldDB" id="A0A6A3GNT7"/>
<feature type="signal peptide" evidence="1">
    <location>
        <begin position="1"/>
        <end position="22"/>
    </location>
</feature>
<evidence type="ECO:0000313" key="3">
    <source>
        <dbReference type="Proteomes" id="UP000435112"/>
    </source>
</evidence>
<evidence type="ECO:0000256" key="1">
    <source>
        <dbReference type="SAM" id="SignalP"/>
    </source>
</evidence>
<dbReference type="EMBL" id="QXFU01007625">
    <property type="protein sequence ID" value="KAE8958096.1"/>
    <property type="molecule type" value="Genomic_DNA"/>
</dbReference>
<dbReference type="OrthoDB" id="136886at2759"/>
<sequence length="118" mass="12364">MSILVAVLKIGVLVLYCTTASALKQLQAASGSVEAFASRLMAVSVLVHDMLRLPSGKVRCPVSAMVAEAGGGVRATIAKLPLPCSKWCPSAWPKLMMASALAHGKLRLLGSCKVRGCW</sequence>
<organism evidence="2 3">
    <name type="scientific">Phytophthora rubi</name>
    <dbReference type="NCBI Taxonomy" id="129364"/>
    <lineage>
        <taxon>Eukaryota</taxon>
        <taxon>Sar</taxon>
        <taxon>Stramenopiles</taxon>
        <taxon>Oomycota</taxon>
        <taxon>Peronosporomycetes</taxon>
        <taxon>Peronosporales</taxon>
        <taxon>Peronosporaceae</taxon>
        <taxon>Phytophthora</taxon>
    </lineage>
</organism>